<reference evidence="1 2" key="2">
    <citation type="submission" date="2018-11" db="EMBL/GenBank/DDBJ databases">
        <authorList>
            <consortium name="Pathogen Informatics"/>
        </authorList>
    </citation>
    <scope>NUCLEOTIDE SEQUENCE [LARGE SCALE GENOMIC DNA]</scope>
</reference>
<gene>
    <name evidence="1" type="ORF">SBAD_LOCUS9395</name>
</gene>
<reference evidence="3" key="1">
    <citation type="submission" date="2016-06" db="UniProtKB">
        <authorList>
            <consortium name="WormBaseParasite"/>
        </authorList>
    </citation>
    <scope>IDENTIFICATION</scope>
</reference>
<organism evidence="3">
    <name type="scientific">Soboliphyme baturini</name>
    <dbReference type="NCBI Taxonomy" id="241478"/>
    <lineage>
        <taxon>Eukaryota</taxon>
        <taxon>Metazoa</taxon>
        <taxon>Ecdysozoa</taxon>
        <taxon>Nematoda</taxon>
        <taxon>Enoplea</taxon>
        <taxon>Dorylaimia</taxon>
        <taxon>Dioctophymatida</taxon>
        <taxon>Dioctophymatoidea</taxon>
        <taxon>Soboliphymatidae</taxon>
        <taxon>Soboliphyme</taxon>
    </lineage>
</organism>
<evidence type="ECO:0000313" key="2">
    <source>
        <dbReference type="Proteomes" id="UP000270296"/>
    </source>
</evidence>
<accession>A0A183J0J7</accession>
<evidence type="ECO:0000313" key="3">
    <source>
        <dbReference type="WBParaSite" id="SBAD_0000973701-mRNA-1"/>
    </source>
</evidence>
<dbReference type="Proteomes" id="UP000270296">
    <property type="component" value="Unassembled WGS sequence"/>
</dbReference>
<dbReference type="OrthoDB" id="4243at2759"/>
<dbReference type="EMBL" id="UZAM01012665">
    <property type="protein sequence ID" value="VDP22917.1"/>
    <property type="molecule type" value="Genomic_DNA"/>
</dbReference>
<keyword evidence="2" id="KW-1185">Reference proteome</keyword>
<sequence length="39" mass="4678">MDVRPAMDSFQNVWDRMVVAYWRIRVDVLGLDLKARRQA</sequence>
<name>A0A183J0J7_9BILA</name>
<dbReference type="WBParaSite" id="SBAD_0000973701-mRNA-1">
    <property type="protein sequence ID" value="SBAD_0000973701-mRNA-1"/>
    <property type="gene ID" value="SBAD_0000973701"/>
</dbReference>
<proteinExistence type="predicted"/>
<dbReference type="AlphaFoldDB" id="A0A183J0J7"/>
<evidence type="ECO:0000313" key="1">
    <source>
        <dbReference type="EMBL" id="VDP22917.1"/>
    </source>
</evidence>
<protein>
    <submittedName>
        <fullName evidence="3">MarR family transcriptional regulator</fullName>
    </submittedName>
</protein>